<dbReference type="Proteomes" id="UP000784294">
    <property type="component" value="Unassembled WGS sequence"/>
</dbReference>
<dbReference type="AlphaFoldDB" id="A0A3S5C554"/>
<name>A0A3S5C554_9PLAT</name>
<evidence type="ECO:0000313" key="1">
    <source>
        <dbReference type="EMBL" id="VEL36047.1"/>
    </source>
</evidence>
<evidence type="ECO:0000313" key="2">
    <source>
        <dbReference type="Proteomes" id="UP000784294"/>
    </source>
</evidence>
<keyword evidence="2" id="KW-1185">Reference proteome</keyword>
<reference evidence="1" key="1">
    <citation type="submission" date="2018-11" db="EMBL/GenBank/DDBJ databases">
        <authorList>
            <consortium name="Pathogen Informatics"/>
        </authorList>
    </citation>
    <scope>NUCLEOTIDE SEQUENCE</scope>
</reference>
<protein>
    <submittedName>
        <fullName evidence="1">Uncharacterized protein</fullName>
    </submittedName>
</protein>
<comment type="caution">
    <text evidence="1">The sequence shown here is derived from an EMBL/GenBank/DDBJ whole genome shotgun (WGS) entry which is preliminary data.</text>
</comment>
<sequence length="74" mass="8220">MSLSSDHFAIVSREVQVTWLLYLPSLQTPAASTRTPNCLRYQRSPGGYLAPLGEQITRAGLDTCWSHASWPEAE</sequence>
<accession>A0A3S5C554</accession>
<proteinExistence type="predicted"/>
<gene>
    <name evidence="1" type="ORF">PXEA_LOCUS29487</name>
</gene>
<dbReference type="EMBL" id="CAAALY010251272">
    <property type="protein sequence ID" value="VEL36047.1"/>
    <property type="molecule type" value="Genomic_DNA"/>
</dbReference>
<organism evidence="1 2">
    <name type="scientific">Protopolystoma xenopodis</name>
    <dbReference type="NCBI Taxonomy" id="117903"/>
    <lineage>
        <taxon>Eukaryota</taxon>
        <taxon>Metazoa</taxon>
        <taxon>Spiralia</taxon>
        <taxon>Lophotrochozoa</taxon>
        <taxon>Platyhelminthes</taxon>
        <taxon>Monogenea</taxon>
        <taxon>Polyopisthocotylea</taxon>
        <taxon>Polystomatidea</taxon>
        <taxon>Polystomatidae</taxon>
        <taxon>Protopolystoma</taxon>
    </lineage>
</organism>